<dbReference type="EMBL" id="CAJOBE010017224">
    <property type="protein sequence ID" value="CAF4208743.1"/>
    <property type="molecule type" value="Genomic_DNA"/>
</dbReference>
<gene>
    <name evidence="1" type="ORF">FNK824_LOCUS36652</name>
</gene>
<comment type="caution">
    <text evidence="1">The sequence shown here is derived from an EMBL/GenBank/DDBJ whole genome shotgun (WGS) entry which is preliminary data.</text>
</comment>
<reference evidence="1" key="1">
    <citation type="submission" date="2021-02" db="EMBL/GenBank/DDBJ databases">
        <authorList>
            <person name="Nowell W R."/>
        </authorList>
    </citation>
    <scope>NUCLEOTIDE SEQUENCE</scope>
</reference>
<name>A0A820CKN2_9BILA</name>
<organism evidence="1 2">
    <name type="scientific">Rotaria sordida</name>
    <dbReference type="NCBI Taxonomy" id="392033"/>
    <lineage>
        <taxon>Eukaryota</taxon>
        <taxon>Metazoa</taxon>
        <taxon>Spiralia</taxon>
        <taxon>Gnathifera</taxon>
        <taxon>Rotifera</taxon>
        <taxon>Eurotatoria</taxon>
        <taxon>Bdelloidea</taxon>
        <taxon>Philodinida</taxon>
        <taxon>Philodinidae</taxon>
        <taxon>Rotaria</taxon>
    </lineage>
</organism>
<evidence type="ECO:0000313" key="2">
    <source>
        <dbReference type="Proteomes" id="UP000663874"/>
    </source>
</evidence>
<proteinExistence type="predicted"/>
<dbReference type="AlphaFoldDB" id="A0A820CKN2"/>
<dbReference type="Proteomes" id="UP000663874">
    <property type="component" value="Unassembled WGS sequence"/>
</dbReference>
<accession>A0A820CKN2</accession>
<feature type="non-terminal residue" evidence="1">
    <location>
        <position position="1"/>
    </location>
</feature>
<evidence type="ECO:0000313" key="1">
    <source>
        <dbReference type="EMBL" id="CAF4208743.1"/>
    </source>
</evidence>
<sequence length="29" mass="3278">VGLVQISLRSPKYDIITTEEQSNDELNSK</sequence>
<protein>
    <submittedName>
        <fullName evidence="1">Uncharacterized protein</fullName>
    </submittedName>
</protein>